<keyword evidence="4" id="KW-1000">Mitochondrion outer membrane</keyword>
<evidence type="ECO:0000256" key="3">
    <source>
        <dbReference type="ARBA" id="ARBA00022741"/>
    </source>
</evidence>
<evidence type="ECO:0000313" key="14">
    <source>
        <dbReference type="Proteomes" id="UP000235965"/>
    </source>
</evidence>
<dbReference type="FunFam" id="3.40.50.300:FF:000214">
    <property type="entry name" value="Mitofusin 2"/>
    <property type="match status" value="1"/>
</dbReference>
<evidence type="ECO:0000256" key="9">
    <source>
        <dbReference type="ARBA" id="ARBA00023134"/>
    </source>
</evidence>
<keyword evidence="8" id="KW-0496">Mitochondrion</keyword>
<evidence type="ECO:0000256" key="6">
    <source>
        <dbReference type="ARBA" id="ARBA00022989"/>
    </source>
</evidence>
<dbReference type="SUPFAM" id="SSF52540">
    <property type="entry name" value="P-loop containing nucleoside triphosphate hydrolases"/>
    <property type="match status" value="1"/>
</dbReference>
<feature type="domain" description="Dynamin-type G" evidence="12">
    <location>
        <begin position="99"/>
        <end position="338"/>
    </location>
</feature>
<accession>A0A2J7RM07</accession>
<keyword evidence="3" id="KW-0547">Nucleotide-binding</keyword>
<dbReference type="InterPro" id="IPR027094">
    <property type="entry name" value="Mitofusin_fam"/>
</dbReference>
<evidence type="ECO:0000256" key="5">
    <source>
        <dbReference type="ARBA" id="ARBA00022801"/>
    </source>
</evidence>
<comment type="caution">
    <text evidence="13">The sequence shown here is derived from an EMBL/GenBank/DDBJ whole genome shotgun (WGS) entry which is preliminary data.</text>
</comment>
<sequence>MAAYLNRTISLMSGDDPGIRGPSLAVGDGRSLRDSSPLQIFVKAKKKINDIFVEIEDYVRDAVAYVQSLQQERSIVKSDDAVQVEGYIVKVKGIRDVLMRDHMKVAFFGRTSNGKSTVINAMLREKILPSGIGHTTNCFLQVEGSDSGESYLVTEDSTEKQNVKSVGQLAHALCKEKLGESQLVHIYWPKDKCLLLRDDVVFVDSPGIDVSPNLDEWIDRHCLDADVFVLVSNAESTLMLTEKNFFHKVSTRLSKPNIFILNNRWDASASEPEFLDEVRAQHMERAVSFLVKELKVCTQKEANERIFFVSAKEALQARLLEQKGQPAHSKNKTPIQPY</sequence>
<evidence type="ECO:0000313" key="13">
    <source>
        <dbReference type="EMBL" id="PNF41839.1"/>
    </source>
</evidence>
<dbReference type="GO" id="GO:0003924">
    <property type="term" value="F:GTPase activity"/>
    <property type="evidence" value="ECO:0007669"/>
    <property type="project" value="InterPro"/>
</dbReference>
<dbReference type="Pfam" id="PF00350">
    <property type="entry name" value="Dynamin_N"/>
    <property type="match status" value="1"/>
</dbReference>
<keyword evidence="9" id="KW-0342">GTP-binding</keyword>
<name>A0A2J7RM07_9NEOP</name>
<evidence type="ECO:0000256" key="8">
    <source>
        <dbReference type="ARBA" id="ARBA00023128"/>
    </source>
</evidence>
<dbReference type="EMBL" id="NEVH01002587">
    <property type="protein sequence ID" value="PNF41839.1"/>
    <property type="molecule type" value="Genomic_DNA"/>
</dbReference>
<dbReference type="Proteomes" id="UP000235965">
    <property type="component" value="Unassembled WGS sequence"/>
</dbReference>
<dbReference type="CDD" id="cd09912">
    <property type="entry name" value="DLP_2"/>
    <property type="match status" value="1"/>
</dbReference>
<keyword evidence="7" id="KW-0175">Coiled coil</keyword>
<dbReference type="GO" id="GO:0051646">
    <property type="term" value="P:mitochondrion localization"/>
    <property type="evidence" value="ECO:0007669"/>
    <property type="project" value="TreeGrafter"/>
</dbReference>
<evidence type="ECO:0000256" key="10">
    <source>
        <dbReference type="ARBA" id="ARBA00023136"/>
    </source>
</evidence>
<keyword evidence="5" id="KW-0378">Hydrolase</keyword>
<dbReference type="PROSITE" id="PS51718">
    <property type="entry name" value="G_DYNAMIN_2"/>
    <property type="match status" value="1"/>
</dbReference>
<protein>
    <recommendedName>
        <fullName evidence="12">Dynamin-type G domain-containing protein</fullName>
    </recommendedName>
</protein>
<dbReference type="InterPro" id="IPR027417">
    <property type="entry name" value="P-loop_NTPase"/>
</dbReference>
<proteinExistence type="predicted"/>
<dbReference type="GO" id="GO:0005525">
    <property type="term" value="F:GTP binding"/>
    <property type="evidence" value="ECO:0007669"/>
    <property type="project" value="UniProtKB-KW"/>
</dbReference>
<dbReference type="AlphaFoldDB" id="A0A2J7RM07"/>
<evidence type="ECO:0000256" key="2">
    <source>
        <dbReference type="ARBA" id="ARBA00022692"/>
    </source>
</evidence>
<dbReference type="PANTHER" id="PTHR10465">
    <property type="entry name" value="TRANSMEMBRANE GTPASE FZO1"/>
    <property type="match status" value="1"/>
</dbReference>
<dbReference type="GO" id="GO:0008053">
    <property type="term" value="P:mitochondrial fusion"/>
    <property type="evidence" value="ECO:0007669"/>
    <property type="project" value="TreeGrafter"/>
</dbReference>
<organism evidence="13 14">
    <name type="scientific">Cryptotermes secundus</name>
    <dbReference type="NCBI Taxonomy" id="105785"/>
    <lineage>
        <taxon>Eukaryota</taxon>
        <taxon>Metazoa</taxon>
        <taxon>Ecdysozoa</taxon>
        <taxon>Arthropoda</taxon>
        <taxon>Hexapoda</taxon>
        <taxon>Insecta</taxon>
        <taxon>Pterygota</taxon>
        <taxon>Neoptera</taxon>
        <taxon>Polyneoptera</taxon>
        <taxon>Dictyoptera</taxon>
        <taxon>Blattodea</taxon>
        <taxon>Blattoidea</taxon>
        <taxon>Termitoidae</taxon>
        <taxon>Kalotermitidae</taxon>
        <taxon>Cryptotermitinae</taxon>
        <taxon>Cryptotermes</taxon>
    </lineage>
</organism>
<comment type="subcellular location">
    <subcellularLocation>
        <location evidence="1">Mitochondrion outer membrane</location>
        <topology evidence="1">Multi-pass membrane protein</topology>
    </subcellularLocation>
</comment>
<dbReference type="PANTHER" id="PTHR10465:SF3">
    <property type="entry name" value="TRANSMEMBRANE GTPASE MARF-RELATED"/>
    <property type="match status" value="1"/>
</dbReference>
<evidence type="ECO:0000256" key="11">
    <source>
        <dbReference type="ARBA" id="ARBA00048548"/>
    </source>
</evidence>
<evidence type="ECO:0000256" key="1">
    <source>
        <dbReference type="ARBA" id="ARBA00004374"/>
    </source>
</evidence>
<dbReference type="GO" id="GO:0005741">
    <property type="term" value="C:mitochondrial outer membrane"/>
    <property type="evidence" value="ECO:0007669"/>
    <property type="project" value="UniProtKB-SubCell"/>
</dbReference>
<comment type="catalytic activity">
    <reaction evidence="11">
        <text>GTP + H2O = GDP + phosphate + H(+)</text>
        <dbReference type="Rhea" id="RHEA:19669"/>
        <dbReference type="ChEBI" id="CHEBI:15377"/>
        <dbReference type="ChEBI" id="CHEBI:15378"/>
        <dbReference type="ChEBI" id="CHEBI:37565"/>
        <dbReference type="ChEBI" id="CHEBI:43474"/>
        <dbReference type="ChEBI" id="CHEBI:58189"/>
    </reaction>
</comment>
<keyword evidence="2" id="KW-0812">Transmembrane</keyword>
<keyword evidence="10" id="KW-0472">Membrane</keyword>
<reference evidence="13 14" key="1">
    <citation type="submission" date="2017-12" db="EMBL/GenBank/DDBJ databases">
        <title>Hemimetabolous genomes reveal molecular basis of termite eusociality.</title>
        <authorList>
            <person name="Harrison M.C."/>
            <person name="Jongepier E."/>
            <person name="Robertson H.M."/>
            <person name="Arning N."/>
            <person name="Bitard-Feildel T."/>
            <person name="Chao H."/>
            <person name="Childers C.P."/>
            <person name="Dinh H."/>
            <person name="Doddapaneni H."/>
            <person name="Dugan S."/>
            <person name="Gowin J."/>
            <person name="Greiner C."/>
            <person name="Han Y."/>
            <person name="Hu H."/>
            <person name="Hughes D.S.T."/>
            <person name="Huylmans A.-K."/>
            <person name="Kemena C."/>
            <person name="Kremer L.P.M."/>
            <person name="Lee S.L."/>
            <person name="Lopez-Ezquerra A."/>
            <person name="Mallet L."/>
            <person name="Monroy-Kuhn J.M."/>
            <person name="Moser A."/>
            <person name="Murali S.C."/>
            <person name="Muzny D.M."/>
            <person name="Otani S."/>
            <person name="Piulachs M.-D."/>
            <person name="Poelchau M."/>
            <person name="Qu J."/>
            <person name="Schaub F."/>
            <person name="Wada-Katsumata A."/>
            <person name="Worley K.C."/>
            <person name="Xie Q."/>
            <person name="Ylla G."/>
            <person name="Poulsen M."/>
            <person name="Gibbs R.A."/>
            <person name="Schal C."/>
            <person name="Richards S."/>
            <person name="Belles X."/>
            <person name="Korb J."/>
            <person name="Bornberg-Bauer E."/>
        </authorList>
    </citation>
    <scope>NUCLEOTIDE SEQUENCE [LARGE SCALE GENOMIC DNA]</scope>
    <source>
        <tissue evidence="13">Whole body</tissue>
    </source>
</reference>
<keyword evidence="6" id="KW-1133">Transmembrane helix</keyword>
<dbReference type="InterPro" id="IPR030381">
    <property type="entry name" value="G_DYNAMIN_dom"/>
</dbReference>
<gene>
    <name evidence="13" type="ORF">B7P43_G16047</name>
</gene>
<evidence type="ECO:0000256" key="7">
    <source>
        <dbReference type="ARBA" id="ARBA00023054"/>
    </source>
</evidence>
<evidence type="ECO:0000256" key="4">
    <source>
        <dbReference type="ARBA" id="ARBA00022787"/>
    </source>
</evidence>
<evidence type="ECO:0000259" key="12">
    <source>
        <dbReference type="PROSITE" id="PS51718"/>
    </source>
</evidence>
<dbReference type="Gene3D" id="3.40.50.300">
    <property type="entry name" value="P-loop containing nucleotide triphosphate hydrolases"/>
    <property type="match status" value="1"/>
</dbReference>
<dbReference type="OrthoDB" id="6256226at2759"/>
<dbReference type="InterPro" id="IPR045063">
    <property type="entry name" value="Dynamin_N"/>
</dbReference>
<keyword evidence="14" id="KW-1185">Reference proteome</keyword>